<dbReference type="AlphaFoldDB" id="A0A2U9IEP2"/>
<dbReference type="GeneID" id="36831988"/>
<dbReference type="GO" id="GO:0006355">
    <property type="term" value="P:regulation of DNA-templated transcription"/>
    <property type="evidence" value="ECO:0007669"/>
    <property type="project" value="InterPro"/>
</dbReference>
<dbReference type="RefSeq" id="WP_110270341.1">
    <property type="nucleotide sequence ID" value="NZ_CP029289.2"/>
</dbReference>
<dbReference type="Pfam" id="PF01402">
    <property type="entry name" value="RHH_1"/>
    <property type="match status" value="1"/>
</dbReference>
<feature type="domain" description="Ribbon-helix-helix protein CopG" evidence="1">
    <location>
        <begin position="9"/>
        <end position="48"/>
    </location>
</feature>
<sequence>MKKVRKPVKVSVILDNEEVEALDKIVKKEGYRGKSTILRALAKRFIKRHLDNSS</sequence>
<evidence type="ECO:0000313" key="3">
    <source>
        <dbReference type="Proteomes" id="UP000248044"/>
    </source>
</evidence>
<dbReference type="InterPro" id="IPR002145">
    <property type="entry name" value="CopG"/>
</dbReference>
<dbReference type="SUPFAM" id="SSF47598">
    <property type="entry name" value="Ribbon-helix-helix"/>
    <property type="match status" value="1"/>
</dbReference>
<dbReference type="Proteomes" id="UP000248044">
    <property type="component" value="Chromosome"/>
</dbReference>
<reference evidence="2 3" key="1">
    <citation type="submission" date="2018-05" db="EMBL/GenBank/DDBJ databases">
        <title>Complete Genome Sequences of Extremely Thermoacidophilic, Metal-Mobilizing Type-Strain Members of the Archaeal Family Sulfolobaceae: Acidianus brierleyi DSM-1651T, Acidianus sulfidivorans DSM-18786T, Metallosphaera hakonensis DSM-7519T, and Metallosphaera prunae DSM-10039T.</title>
        <authorList>
            <person name="Counts J.A."/>
            <person name="Kelly R.M."/>
        </authorList>
    </citation>
    <scope>NUCLEOTIDE SEQUENCE [LARGE SCALE GENOMIC DNA]</scope>
    <source>
        <strain evidence="2 3">DSM 1651</strain>
    </source>
</reference>
<proteinExistence type="predicted"/>
<dbReference type="Gene3D" id="1.10.1220.10">
    <property type="entry name" value="Met repressor-like"/>
    <property type="match status" value="1"/>
</dbReference>
<organism evidence="2 3">
    <name type="scientific">Acidianus brierleyi</name>
    <dbReference type="NCBI Taxonomy" id="41673"/>
    <lineage>
        <taxon>Archaea</taxon>
        <taxon>Thermoproteota</taxon>
        <taxon>Thermoprotei</taxon>
        <taxon>Sulfolobales</taxon>
        <taxon>Sulfolobaceae</taxon>
        <taxon>Acidianus</taxon>
    </lineage>
</organism>
<dbReference type="EMBL" id="CP029289">
    <property type="protein sequence ID" value="AWR94460.1"/>
    <property type="molecule type" value="Genomic_DNA"/>
</dbReference>
<gene>
    <name evidence="2" type="ORF">DFR85_07490</name>
</gene>
<dbReference type="InterPro" id="IPR010985">
    <property type="entry name" value="Ribbon_hlx_hlx"/>
</dbReference>
<keyword evidence="3" id="KW-1185">Reference proteome</keyword>
<dbReference type="CDD" id="cd22231">
    <property type="entry name" value="RHH_NikR_HicB-like"/>
    <property type="match status" value="1"/>
</dbReference>
<dbReference type="KEGG" id="abri:DFR85_07490"/>
<accession>A0A2U9IEP2</accession>
<protein>
    <recommendedName>
        <fullName evidence="1">Ribbon-helix-helix protein CopG domain-containing protein</fullName>
    </recommendedName>
</protein>
<name>A0A2U9IEP2_9CREN</name>
<evidence type="ECO:0000313" key="2">
    <source>
        <dbReference type="EMBL" id="AWR94460.1"/>
    </source>
</evidence>
<evidence type="ECO:0000259" key="1">
    <source>
        <dbReference type="Pfam" id="PF01402"/>
    </source>
</evidence>
<dbReference type="InterPro" id="IPR013321">
    <property type="entry name" value="Arc_rbn_hlx_hlx"/>
</dbReference>